<gene>
    <name evidence="3" type="ORF">SAMN02745243_00402</name>
</gene>
<name>A0A1M6IME3_9FIRM</name>
<feature type="transmembrane region" description="Helical" evidence="2">
    <location>
        <begin position="30"/>
        <end position="50"/>
    </location>
</feature>
<proteinExistence type="predicted"/>
<dbReference type="AlphaFoldDB" id="A0A1M6IME3"/>
<feature type="region of interest" description="Disordered" evidence="1">
    <location>
        <begin position="95"/>
        <end position="119"/>
    </location>
</feature>
<evidence type="ECO:0000313" key="4">
    <source>
        <dbReference type="Proteomes" id="UP000184301"/>
    </source>
</evidence>
<sequence>MDEKILQKLVEEYEARLEKYHRFLELYPRLIRSGFIAIFTIPLFFMILLFSVEAKLVCLTCWIISIILIAGYLITVEYIYYHYKDYFEDMETVMSAEEETGEEEVGEEEQEGEQDETDI</sequence>
<dbReference type="EMBL" id="FQZY01000007">
    <property type="protein sequence ID" value="SHJ35608.1"/>
    <property type="molecule type" value="Genomic_DNA"/>
</dbReference>
<evidence type="ECO:0000313" key="3">
    <source>
        <dbReference type="EMBL" id="SHJ35608.1"/>
    </source>
</evidence>
<protein>
    <submittedName>
        <fullName evidence="3">Uncharacterized protein</fullName>
    </submittedName>
</protein>
<organism evidence="3 4">
    <name type="scientific">Hespellia stercorisuis DSM 15480</name>
    <dbReference type="NCBI Taxonomy" id="1121950"/>
    <lineage>
        <taxon>Bacteria</taxon>
        <taxon>Bacillati</taxon>
        <taxon>Bacillota</taxon>
        <taxon>Clostridia</taxon>
        <taxon>Lachnospirales</taxon>
        <taxon>Lachnospiraceae</taxon>
        <taxon>Hespellia</taxon>
    </lineage>
</organism>
<dbReference type="STRING" id="1121950.SAMN02745243_00402"/>
<reference evidence="3 4" key="1">
    <citation type="submission" date="2016-11" db="EMBL/GenBank/DDBJ databases">
        <authorList>
            <person name="Jaros S."/>
            <person name="Januszkiewicz K."/>
            <person name="Wedrychowicz H."/>
        </authorList>
    </citation>
    <scope>NUCLEOTIDE SEQUENCE [LARGE SCALE GENOMIC DNA]</scope>
    <source>
        <strain evidence="3 4">DSM 15480</strain>
    </source>
</reference>
<evidence type="ECO:0000256" key="2">
    <source>
        <dbReference type="SAM" id="Phobius"/>
    </source>
</evidence>
<dbReference type="RefSeq" id="WP_073104343.1">
    <property type="nucleotide sequence ID" value="NZ_FQZY01000007.1"/>
</dbReference>
<keyword evidence="2" id="KW-0812">Transmembrane</keyword>
<accession>A0A1M6IME3</accession>
<keyword evidence="4" id="KW-1185">Reference proteome</keyword>
<feature type="transmembrane region" description="Helical" evidence="2">
    <location>
        <begin position="57"/>
        <end position="81"/>
    </location>
</feature>
<keyword evidence="2" id="KW-0472">Membrane</keyword>
<dbReference type="Proteomes" id="UP000184301">
    <property type="component" value="Unassembled WGS sequence"/>
</dbReference>
<keyword evidence="2" id="KW-1133">Transmembrane helix</keyword>
<evidence type="ECO:0000256" key="1">
    <source>
        <dbReference type="SAM" id="MobiDB-lite"/>
    </source>
</evidence>